<gene>
    <name evidence="2" type="primary">LOC108990928</name>
</gene>
<dbReference type="Gene3D" id="3.30.420.10">
    <property type="entry name" value="Ribonuclease H-like superfamily/Ribonuclease H"/>
    <property type="match status" value="1"/>
</dbReference>
<dbReference type="PANTHER" id="PTHR47723:SF19">
    <property type="entry name" value="POLYNUCLEOTIDYL TRANSFERASE, RIBONUCLEASE H-LIKE SUPERFAMILY PROTEIN"/>
    <property type="match status" value="1"/>
</dbReference>
<dbReference type="CDD" id="cd06222">
    <property type="entry name" value="RNase_H_like"/>
    <property type="match status" value="1"/>
</dbReference>
<dbReference type="AlphaFoldDB" id="A0A2I4EMH7"/>
<reference evidence="2" key="1">
    <citation type="submission" date="2025-08" db="UniProtKB">
        <authorList>
            <consortium name="RefSeq"/>
        </authorList>
    </citation>
    <scope>IDENTIFICATION</scope>
    <source>
        <tissue evidence="2">Leaves</tissue>
    </source>
</reference>
<dbReference type="GeneID" id="108990928"/>
<dbReference type="Gramene" id="Jr05_10490_p1">
    <property type="protein sequence ID" value="cds.Jr05_10490_p1"/>
    <property type="gene ID" value="Jr05_10490"/>
</dbReference>
<dbReference type="InterPro" id="IPR012337">
    <property type="entry name" value="RNaseH-like_sf"/>
</dbReference>
<name>A0A2I4EMH7_JUGRE</name>
<proteinExistence type="predicted"/>
<dbReference type="Pfam" id="PF13456">
    <property type="entry name" value="RVT_3"/>
    <property type="match status" value="1"/>
</dbReference>
<dbReference type="SUPFAM" id="SSF53098">
    <property type="entry name" value="Ribonuclease H-like"/>
    <property type="match status" value="1"/>
</dbReference>
<dbReference type="PANTHER" id="PTHR47723">
    <property type="entry name" value="OS05G0353850 PROTEIN"/>
    <property type="match status" value="1"/>
</dbReference>
<dbReference type="RefSeq" id="XP_018820602.1">
    <property type="nucleotide sequence ID" value="XM_018965057.1"/>
</dbReference>
<dbReference type="InterPro" id="IPR036397">
    <property type="entry name" value="RNaseH_sf"/>
</dbReference>
<dbReference type="InterPro" id="IPR002156">
    <property type="entry name" value="RNaseH_domain"/>
</dbReference>
<evidence type="ECO:0000313" key="2">
    <source>
        <dbReference type="RefSeq" id="XP_018820602.1"/>
    </source>
</evidence>
<protein>
    <submittedName>
        <fullName evidence="2">Uncharacterized protein LOC108990928</fullName>
    </submittedName>
</protein>
<dbReference type="GO" id="GO:0003676">
    <property type="term" value="F:nucleic acid binding"/>
    <property type="evidence" value="ECO:0007669"/>
    <property type="project" value="InterPro"/>
</dbReference>
<evidence type="ECO:0000313" key="1">
    <source>
        <dbReference type="Proteomes" id="UP000235220"/>
    </source>
</evidence>
<dbReference type="OrthoDB" id="957313at2759"/>
<dbReference type="Proteomes" id="UP000235220">
    <property type="component" value="Chromosome 5"/>
</dbReference>
<dbReference type="InterPro" id="IPR044730">
    <property type="entry name" value="RNase_H-like_dom_plant"/>
</dbReference>
<dbReference type="InterPro" id="IPR053151">
    <property type="entry name" value="RNase_H-like"/>
</dbReference>
<sequence>MYIYEKVSLEIHVVVNNALSLKSEFKQLQVFDVPSTQITKVISSKPPPIGFLKLNVDGTTFHDQHTIGIGVLSWDQNGDVLVACSKLERDVVSSEFIEAISMLRGLQICVQWDAPKILLETHFLTLVDALNNHVEYYIDFDFLLQDIRRMMNYYQEVKVLHVNMIGNSVAHQLARHAWSISDNEMWWECPVVKYYTKYTYQR</sequence>
<keyword evidence="1" id="KW-1185">Reference proteome</keyword>
<dbReference type="KEGG" id="jre:108990928"/>
<accession>A0A2I4EMH7</accession>
<organism evidence="1 2">
    <name type="scientific">Juglans regia</name>
    <name type="common">English walnut</name>
    <dbReference type="NCBI Taxonomy" id="51240"/>
    <lineage>
        <taxon>Eukaryota</taxon>
        <taxon>Viridiplantae</taxon>
        <taxon>Streptophyta</taxon>
        <taxon>Embryophyta</taxon>
        <taxon>Tracheophyta</taxon>
        <taxon>Spermatophyta</taxon>
        <taxon>Magnoliopsida</taxon>
        <taxon>eudicotyledons</taxon>
        <taxon>Gunneridae</taxon>
        <taxon>Pentapetalae</taxon>
        <taxon>rosids</taxon>
        <taxon>fabids</taxon>
        <taxon>Fagales</taxon>
        <taxon>Juglandaceae</taxon>
        <taxon>Juglans</taxon>
    </lineage>
</organism>
<dbReference type="GO" id="GO:0004523">
    <property type="term" value="F:RNA-DNA hybrid ribonuclease activity"/>
    <property type="evidence" value="ECO:0007669"/>
    <property type="project" value="InterPro"/>
</dbReference>